<feature type="domain" description="Solute-binding protein family 3/N-terminal" evidence="3">
    <location>
        <begin position="29"/>
        <end position="268"/>
    </location>
</feature>
<comment type="caution">
    <text evidence="4">The sequence shown here is derived from an EMBL/GenBank/DDBJ whole genome shotgun (WGS) entry which is preliminary data.</text>
</comment>
<dbReference type="AlphaFoldDB" id="A0A7X2LTS3"/>
<evidence type="ECO:0000259" key="3">
    <source>
        <dbReference type="SMART" id="SM00062"/>
    </source>
</evidence>
<evidence type="ECO:0000313" key="4">
    <source>
        <dbReference type="EMBL" id="MRV73606.1"/>
    </source>
</evidence>
<gene>
    <name evidence="4" type="ORF">GJ700_17995</name>
</gene>
<accession>A0A7X2LTS3</accession>
<dbReference type="InterPro" id="IPR001638">
    <property type="entry name" value="Solute-binding_3/MltF_N"/>
</dbReference>
<name>A0A7X2LTS3_9BURK</name>
<evidence type="ECO:0000256" key="1">
    <source>
        <dbReference type="ARBA" id="ARBA00022729"/>
    </source>
</evidence>
<proteinExistence type="predicted"/>
<reference evidence="4 5" key="1">
    <citation type="submission" date="2019-11" db="EMBL/GenBank/DDBJ databases">
        <title>Novel species isolated from a subtropical stream in China.</title>
        <authorList>
            <person name="Lu H."/>
        </authorList>
    </citation>
    <scope>NUCLEOTIDE SEQUENCE [LARGE SCALE GENOMIC DNA]</scope>
    <source>
        <strain evidence="4 5">FT92W</strain>
    </source>
</reference>
<evidence type="ECO:0000313" key="5">
    <source>
        <dbReference type="Proteomes" id="UP000446768"/>
    </source>
</evidence>
<evidence type="ECO:0000256" key="2">
    <source>
        <dbReference type="SAM" id="SignalP"/>
    </source>
</evidence>
<feature type="signal peptide" evidence="2">
    <location>
        <begin position="1"/>
        <end position="26"/>
    </location>
</feature>
<keyword evidence="1 2" id="KW-0732">Signal</keyword>
<dbReference type="PANTHER" id="PTHR35936">
    <property type="entry name" value="MEMBRANE-BOUND LYTIC MUREIN TRANSGLYCOSYLASE F"/>
    <property type="match status" value="1"/>
</dbReference>
<dbReference type="EMBL" id="WKJJ01000011">
    <property type="protein sequence ID" value="MRV73606.1"/>
    <property type="molecule type" value="Genomic_DNA"/>
</dbReference>
<dbReference type="PANTHER" id="PTHR35936:SF25">
    <property type="entry name" value="ABC TRANSPORTER SUBSTRATE-BINDING PROTEIN"/>
    <property type="match status" value="1"/>
</dbReference>
<protein>
    <submittedName>
        <fullName evidence="4">Transporter substrate-binding domain-containing protein</fullName>
    </submittedName>
</protein>
<dbReference type="Gene3D" id="3.40.190.10">
    <property type="entry name" value="Periplasmic binding protein-like II"/>
    <property type="match status" value="2"/>
</dbReference>
<dbReference type="RefSeq" id="WP_154376359.1">
    <property type="nucleotide sequence ID" value="NZ_WKJJ01000011.1"/>
</dbReference>
<dbReference type="SUPFAM" id="SSF53850">
    <property type="entry name" value="Periplasmic binding protein-like II"/>
    <property type="match status" value="1"/>
</dbReference>
<feature type="chain" id="PRO_5030630632" evidence="2">
    <location>
        <begin position="27"/>
        <end position="268"/>
    </location>
</feature>
<dbReference type="Proteomes" id="UP000446768">
    <property type="component" value="Unassembled WGS sequence"/>
</dbReference>
<keyword evidence="5" id="KW-1185">Reference proteome</keyword>
<dbReference type="Pfam" id="PF00497">
    <property type="entry name" value="SBP_bac_3"/>
    <property type="match status" value="1"/>
</dbReference>
<sequence length="268" mass="30346">MRYAALPVLLAACLSLALASPPPAAAQQTVTVYVDDAYPPYSYAVNGVALGVYPALLSRIFAGMPAYKVDLQPVPWKRGLRLLEQGEGFALAPPYYRPGERPWMDYSAPIMVESVVIFCNEAVAARLAEPRWPDDYYGLRIGVNSGFILGGPAFENARRLGKLTVEEARGTDENLKKLLLGRIDCYMNDRYAIQHALLRARSEDAYQRTARVIETGVLSQEYGYLGFTRQHHERWTYRTDFIRQFNHVLDELRRSGELAQIAERELRR</sequence>
<dbReference type="SMART" id="SM00062">
    <property type="entry name" value="PBPb"/>
    <property type="match status" value="1"/>
</dbReference>
<organism evidence="4 5">
    <name type="scientific">Pseudoduganella rivuli</name>
    <dbReference type="NCBI Taxonomy" id="2666085"/>
    <lineage>
        <taxon>Bacteria</taxon>
        <taxon>Pseudomonadati</taxon>
        <taxon>Pseudomonadota</taxon>
        <taxon>Betaproteobacteria</taxon>
        <taxon>Burkholderiales</taxon>
        <taxon>Oxalobacteraceae</taxon>
        <taxon>Telluria group</taxon>
        <taxon>Pseudoduganella</taxon>
    </lineage>
</organism>